<sequence length="167" mass="18402">MDGPVMDLSSAPLTGWTGEVIPDWLDEFGHVNIAHYLTICDQANWAVWNALNAPETRMEDRGGQEYVIVENHVCYLDELRGGERVTVTTQLLAHDAKRMILFHEVWTGAGARAATNEAKFLAFDLEARRAATWRPRVAAALDSLAAAHAGLPRPAEAGRGVALSRRR</sequence>
<dbReference type="Proteomes" id="UP000253370">
    <property type="component" value="Unassembled WGS sequence"/>
</dbReference>
<dbReference type="PANTHER" id="PTHR31793">
    <property type="entry name" value="4-HYDROXYBENZOYL-COA THIOESTERASE FAMILY MEMBER"/>
    <property type="match status" value="1"/>
</dbReference>
<comment type="caution">
    <text evidence="1">The sequence shown here is derived from an EMBL/GenBank/DDBJ whole genome shotgun (WGS) entry which is preliminary data.</text>
</comment>
<proteinExistence type="predicted"/>
<gene>
    <name evidence="1" type="ORF">DRV85_18475</name>
</gene>
<dbReference type="InterPro" id="IPR029069">
    <property type="entry name" value="HotDog_dom_sf"/>
</dbReference>
<dbReference type="GO" id="GO:0047617">
    <property type="term" value="F:fatty acyl-CoA hydrolase activity"/>
    <property type="evidence" value="ECO:0007669"/>
    <property type="project" value="TreeGrafter"/>
</dbReference>
<keyword evidence="2" id="KW-1185">Reference proteome</keyword>
<dbReference type="SUPFAM" id="SSF54637">
    <property type="entry name" value="Thioesterase/thiol ester dehydrase-isomerase"/>
    <property type="match status" value="1"/>
</dbReference>
<name>A0A365U3P0_9RHOB</name>
<dbReference type="EMBL" id="QNTQ01000034">
    <property type="protein sequence ID" value="RBI82603.1"/>
    <property type="molecule type" value="Genomic_DNA"/>
</dbReference>
<evidence type="ECO:0000313" key="2">
    <source>
        <dbReference type="Proteomes" id="UP000253370"/>
    </source>
</evidence>
<dbReference type="InterPro" id="IPR050563">
    <property type="entry name" value="4-hydroxybenzoyl-CoA_TE"/>
</dbReference>
<evidence type="ECO:0000313" key="1">
    <source>
        <dbReference type="EMBL" id="RBI82603.1"/>
    </source>
</evidence>
<dbReference type="AlphaFoldDB" id="A0A365U3P0"/>
<dbReference type="Pfam" id="PF13279">
    <property type="entry name" value="4HBT_2"/>
    <property type="match status" value="1"/>
</dbReference>
<dbReference type="CDD" id="cd00586">
    <property type="entry name" value="4HBT"/>
    <property type="match status" value="1"/>
</dbReference>
<accession>A0A365U3P0</accession>
<reference evidence="1 2" key="1">
    <citation type="submission" date="2018-07" db="EMBL/GenBank/DDBJ databases">
        <title>Rhodosalinus sp. strain E84T genomic sequence and assembly.</title>
        <authorList>
            <person name="Liu Z.-W."/>
            <person name="Lu D.-C."/>
        </authorList>
    </citation>
    <scope>NUCLEOTIDE SEQUENCE [LARGE SCALE GENOMIC DNA]</scope>
    <source>
        <strain evidence="1 2">E84</strain>
    </source>
</reference>
<protein>
    <submittedName>
        <fullName evidence="1">Thioesterase</fullName>
    </submittedName>
</protein>
<dbReference type="Gene3D" id="3.10.129.10">
    <property type="entry name" value="Hotdog Thioesterase"/>
    <property type="match status" value="1"/>
</dbReference>
<organism evidence="1 2">
    <name type="scientific">Rhodosalinus halophilus</name>
    <dbReference type="NCBI Taxonomy" id="2259333"/>
    <lineage>
        <taxon>Bacteria</taxon>
        <taxon>Pseudomonadati</taxon>
        <taxon>Pseudomonadota</taxon>
        <taxon>Alphaproteobacteria</taxon>
        <taxon>Rhodobacterales</taxon>
        <taxon>Paracoccaceae</taxon>
        <taxon>Rhodosalinus</taxon>
    </lineage>
</organism>
<dbReference type="PANTHER" id="PTHR31793:SF2">
    <property type="entry name" value="BLR1345 PROTEIN"/>
    <property type="match status" value="1"/>
</dbReference>